<dbReference type="InterPro" id="IPR012823">
    <property type="entry name" value="Flagell_FliJ"/>
</dbReference>
<keyword evidence="6" id="KW-0653">Protein transport</keyword>
<dbReference type="Gene3D" id="1.10.287.1700">
    <property type="match status" value="1"/>
</dbReference>
<dbReference type="InterPro" id="IPR018006">
    <property type="entry name" value="Flag_FliJ_proteobac"/>
</dbReference>
<name>A0A3P3ZLF5_9ZZZZ</name>
<dbReference type="GO" id="GO:0009288">
    <property type="term" value="C:bacterial-type flagellum"/>
    <property type="evidence" value="ECO:0007669"/>
    <property type="project" value="InterPro"/>
</dbReference>
<dbReference type="GO" id="GO:0005886">
    <property type="term" value="C:plasma membrane"/>
    <property type="evidence" value="ECO:0007669"/>
    <property type="project" value="UniProtKB-SubCell"/>
</dbReference>
<accession>A0A3P3ZLF5</accession>
<evidence type="ECO:0000313" key="9">
    <source>
        <dbReference type="EMBL" id="VAY86543.1"/>
    </source>
</evidence>
<proteinExistence type="predicted"/>
<keyword evidence="3" id="KW-1003">Cell membrane</keyword>
<comment type="subcellular location">
    <subcellularLocation>
        <location evidence="1">Cell membrane</location>
        <topology evidence="1">Peripheral membrane protein</topology>
        <orientation evidence="1">Cytoplasmic side</orientation>
    </subcellularLocation>
</comment>
<dbReference type="EMBL" id="UOYP01000009">
    <property type="protein sequence ID" value="VAY86543.1"/>
    <property type="molecule type" value="Genomic_DNA"/>
</dbReference>
<keyword evidence="8" id="KW-1006">Bacterial flagellum protein export</keyword>
<evidence type="ECO:0000256" key="4">
    <source>
        <dbReference type="ARBA" id="ARBA00022500"/>
    </source>
</evidence>
<evidence type="ECO:0000256" key="3">
    <source>
        <dbReference type="ARBA" id="ARBA00022475"/>
    </source>
</evidence>
<keyword evidence="4" id="KW-0145">Chemotaxis</keyword>
<dbReference type="PIRSF" id="PIRSF019404">
    <property type="entry name" value="FliJ"/>
    <property type="match status" value="1"/>
</dbReference>
<evidence type="ECO:0000256" key="5">
    <source>
        <dbReference type="ARBA" id="ARBA00022795"/>
    </source>
</evidence>
<dbReference type="NCBIfam" id="TIGR02473">
    <property type="entry name" value="flagell_FliJ"/>
    <property type="match status" value="1"/>
</dbReference>
<keyword evidence="2" id="KW-0813">Transport</keyword>
<dbReference type="GO" id="GO:0071973">
    <property type="term" value="P:bacterial-type flagellum-dependent cell motility"/>
    <property type="evidence" value="ECO:0007669"/>
    <property type="project" value="InterPro"/>
</dbReference>
<keyword evidence="9" id="KW-0282">Flagellum</keyword>
<keyword evidence="5" id="KW-1005">Bacterial flagellum biogenesis</keyword>
<reference evidence="9" key="1">
    <citation type="submission" date="2018-10" db="EMBL/GenBank/DDBJ databases">
        <authorList>
            <person name="Plewniak F."/>
        </authorList>
    </citation>
    <scope>NUCLEOTIDE SEQUENCE</scope>
</reference>
<dbReference type="PANTHER" id="PTHR38786:SF1">
    <property type="entry name" value="FLAGELLAR FLIJ PROTEIN"/>
    <property type="match status" value="1"/>
</dbReference>
<evidence type="ECO:0000256" key="2">
    <source>
        <dbReference type="ARBA" id="ARBA00022448"/>
    </source>
</evidence>
<dbReference type="InterPro" id="IPR053716">
    <property type="entry name" value="Flag_assembly_chemotaxis_eff"/>
</dbReference>
<gene>
    <name evidence="9" type="primary">fliJ</name>
    <name evidence="9" type="ORF">CARN8_1060033</name>
</gene>
<dbReference type="GO" id="GO:0015031">
    <property type="term" value="P:protein transport"/>
    <property type="evidence" value="ECO:0007669"/>
    <property type="project" value="UniProtKB-KW"/>
</dbReference>
<evidence type="ECO:0000256" key="7">
    <source>
        <dbReference type="ARBA" id="ARBA00023136"/>
    </source>
</evidence>
<keyword evidence="7" id="KW-0472">Membrane</keyword>
<dbReference type="InterPro" id="IPR052570">
    <property type="entry name" value="FliJ"/>
</dbReference>
<evidence type="ECO:0000256" key="6">
    <source>
        <dbReference type="ARBA" id="ARBA00022927"/>
    </source>
</evidence>
<evidence type="ECO:0000256" key="1">
    <source>
        <dbReference type="ARBA" id="ARBA00004413"/>
    </source>
</evidence>
<dbReference type="GO" id="GO:0003774">
    <property type="term" value="F:cytoskeletal motor activity"/>
    <property type="evidence" value="ECO:0007669"/>
    <property type="project" value="InterPro"/>
</dbReference>
<dbReference type="GO" id="GO:0044781">
    <property type="term" value="P:bacterial-type flagellum organization"/>
    <property type="evidence" value="ECO:0007669"/>
    <property type="project" value="UniProtKB-KW"/>
</dbReference>
<keyword evidence="9" id="KW-0969">Cilium</keyword>
<dbReference type="AlphaFoldDB" id="A0A3P3ZLF5"/>
<organism evidence="9">
    <name type="scientific">mine drainage metagenome</name>
    <dbReference type="NCBI Taxonomy" id="410659"/>
    <lineage>
        <taxon>unclassified sequences</taxon>
        <taxon>metagenomes</taxon>
        <taxon>ecological metagenomes</taxon>
    </lineage>
</organism>
<evidence type="ECO:0000256" key="8">
    <source>
        <dbReference type="ARBA" id="ARBA00023225"/>
    </source>
</evidence>
<keyword evidence="9" id="KW-0966">Cell projection</keyword>
<dbReference type="GO" id="GO:0006935">
    <property type="term" value="P:chemotaxis"/>
    <property type="evidence" value="ECO:0007669"/>
    <property type="project" value="UniProtKB-KW"/>
</dbReference>
<protein>
    <submittedName>
        <fullName evidence="9">Flagellar FliJ protein</fullName>
    </submittedName>
</protein>
<dbReference type="Pfam" id="PF02050">
    <property type="entry name" value="FliJ"/>
    <property type="match status" value="1"/>
</dbReference>
<sequence>MTRPFPLEILKTLSKTRSDQASRKLGQVNRRHYEEQKKLDMLIRFREDYEGRYQAVMQVGGAFETLMNFQHFLGRLDEAVRQQQVVVAQVGSEVSQGQVTVQKAHRQVRSMEVLSERHCSKEQERTTRIEQKALDEQVGQKIAHLLSEAK</sequence>
<dbReference type="PANTHER" id="PTHR38786">
    <property type="entry name" value="FLAGELLAR FLIJ PROTEIN"/>
    <property type="match status" value="1"/>
</dbReference>